<dbReference type="NCBIfam" id="TIGR01662">
    <property type="entry name" value="HAD-SF-IIIA"/>
    <property type="match status" value="1"/>
</dbReference>
<dbReference type="Gene3D" id="3.40.50.1000">
    <property type="entry name" value="HAD superfamily/HAD-like"/>
    <property type="match status" value="1"/>
</dbReference>
<dbReference type="InterPro" id="IPR010021">
    <property type="entry name" value="PGPP1/Gep4"/>
</dbReference>
<dbReference type="GO" id="GO:0008962">
    <property type="term" value="F:phosphatidylglycerophosphatase activity"/>
    <property type="evidence" value="ECO:0007669"/>
    <property type="project" value="InterPro"/>
</dbReference>
<dbReference type="Pfam" id="PF00702">
    <property type="entry name" value="Hydrolase"/>
    <property type="match status" value="1"/>
</dbReference>
<dbReference type="AlphaFoldDB" id="A0A1M4YBN6"/>
<dbReference type="SUPFAM" id="SSF56784">
    <property type="entry name" value="HAD-like"/>
    <property type="match status" value="1"/>
</dbReference>
<dbReference type="EMBL" id="FQUW01000013">
    <property type="protein sequence ID" value="SHF03018.1"/>
    <property type="molecule type" value="Genomic_DNA"/>
</dbReference>
<name>A0A1M4YBN6_9FIRM</name>
<protein>
    <recommendedName>
        <fullName evidence="3">YqeG family HAD IIIA-type phosphatase</fullName>
    </recommendedName>
</protein>
<proteinExistence type="predicted"/>
<dbReference type="RefSeq" id="WP_073164344.1">
    <property type="nucleotide sequence ID" value="NZ_FQUW01000013.1"/>
</dbReference>
<keyword evidence="2" id="KW-1185">Reference proteome</keyword>
<dbReference type="InterPro" id="IPR006549">
    <property type="entry name" value="HAD-SF_hydro_IIIA"/>
</dbReference>
<sequence length="173" mass="19222">MLKLLYPRLYVADLFEIDLVKLKDAGICAILLDLDNTIVPRDQNCFSDKVREWIGQAREQGFKLCIVSNNSPARVRALAASLDVPAVCRAVKPARRPFIQAMKLLGVAPGQTAVIGDQIFTDVLGGNRLGLYTILVSPLPGPEFWGTRLFNRQLEKLILCHIKRQRPGGTLAR</sequence>
<dbReference type="InterPro" id="IPR036412">
    <property type="entry name" value="HAD-like_sf"/>
</dbReference>
<evidence type="ECO:0008006" key="3">
    <source>
        <dbReference type="Google" id="ProtNLM"/>
    </source>
</evidence>
<evidence type="ECO:0000313" key="2">
    <source>
        <dbReference type="Proteomes" id="UP000184196"/>
    </source>
</evidence>
<gene>
    <name evidence="1" type="ORF">SAMN02745218_01309</name>
</gene>
<dbReference type="Proteomes" id="UP000184196">
    <property type="component" value="Unassembled WGS sequence"/>
</dbReference>
<dbReference type="GO" id="GO:0005737">
    <property type="term" value="C:cytoplasm"/>
    <property type="evidence" value="ECO:0007669"/>
    <property type="project" value="TreeGrafter"/>
</dbReference>
<accession>A0A1M4YBN6</accession>
<dbReference type="OrthoDB" id="9787572at2"/>
<dbReference type="NCBIfam" id="TIGR01668">
    <property type="entry name" value="YqeG_hyp_ppase"/>
    <property type="match status" value="1"/>
</dbReference>
<evidence type="ECO:0000313" key="1">
    <source>
        <dbReference type="EMBL" id="SHF03018.1"/>
    </source>
</evidence>
<dbReference type="InterPro" id="IPR023214">
    <property type="entry name" value="HAD_sf"/>
</dbReference>
<dbReference type="CDD" id="cd16416">
    <property type="entry name" value="HAD_BsYqeG-like"/>
    <property type="match status" value="1"/>
</dbReference>
<reference evidence="2" key="1">
    <citation type="submission" date="2016-11" db="EMBL/GenBank/DDBJ databases">
        <authorList>
            <person name="Varghese N."/>
            <person name="Submissions S."/>
        </authorList>
    </citation>
    <scope>NUCLEOTIDE SEQUENCE [LARGE SCALE GENOMIC DNA]</scope>
    <source>
        <strain evidence="2">DSM 11792</strain>
    </source>
</reference>
<dbReference type="PANTHER" id="PTHR19288:SF25">
    <property type="entry name" value="PHOSPHATIDYLGLYCEROPHOSPHATASE GEP4, MITOCHONDRIAL"/>
    <property type="match status" value="1"/>
</dbReference>
<organism evidence="1 2">
    <name type="scientific">Desulfofundulus australicus DSM 11792</name>
    <dbReference type="NCBI Taxonomy" id="1121425"/>
    <lineage>
        <taxon>Bacteria</taxon>
        <taxon>Bacillati</taxon>
        <taxon>Bacillota</taxon>
        <taxon>Clostridia</taxon>
        <taxon>Eubacteriales</taxon>
        <taxon>Peptococcaceae</taxon>
        <taxon>Desulfofundulus</taxon>
    </lineage>
</organism>
<dbReference type="PANTHER" id="PTHR19288">
    <property type="entry name" value="4-NITROPHENYLPHOSPHATASE-RELATED"/>
    <property type="match status" value="1"/>
</dbReference>